<feature type="region of interest" description="Disordered" evidence="1">
    <location>
        <begin position="46"/>
        <end position="84"/>
    </location>
</feature>
<sequence>MLKNFLSLKCRSLICENLRNLRIKNHGVTLVELPVSQEIRRKARYPRIPADPGSGPGQAFMDVGARRDVPDRTDLQPGTQDCRY</sequence>
<dbReference type="AlphaFoldDB" id="A0A3A4P282"/>
<name>A0A3A4P282_ABYX5</name>
<proteinExistence type="predicted"/>
<evidence type="ECO:0000313" key="2">
    <source>
        <dbReference type="EMBL" id="RJP25342.1"/>
    </source>
</evidence>
<accession>A0A3A4P282</accession>
<dbReference type="Proteomes" id="UP000265882">
    <property type="component" value="Unassembled WGS sequence"/>
</dbReference>
<evidence type="ECO:0000256" key="1">
    <source>
        <dbReference type="SAM" id="MobiDB-lite"/>
    </source>
</evidence>
<comment type="caution">
    <text evidence="2">The sequence shown here is derived from an EMBL/GenBank/DDBJ whole genome shotgun (WGS) entry which is preliminary data.</text>
</comment>
<dbReference type="EMBL" id="QZKU01000024">
    <property type="protein sequence ID" value="RJP25342.1"/>
    <property type="molecule type" value="Genomic_DNA"/>
</dbReference>
<protein>
    <submittedName>
        <fullName evidence="2">Uncharacterized protein</fullName>
    </submittedName>
</protein>
<reference evidence="2 3" key="1">
    <citation type="journal article" date="2017" name="ISME J.">
        <title>Energy and carbon metabolisms in a deep terrestrial subsurface fluid microbial community.</title>
        <authorList>
            <person name="Momper L."/>
            <person name="Jungbluth S.P."/>
            <person name="Lee M.D."/>
            <person name="Amend J.P."/>
        </authorList>
    </citation>
    <scope>NUCLEOTIDE SEQUENCE [LARGE SCALE GENOMIC DNA]</scope>
    <source>
        <strain evidence="2">SURF_5</strain>
    </source>
</reference>
<gene>
    <name evidence="2" type="ORF">C4520_02595</name>
</gene>
<organism evidence="2 3">
    <name type="scientific">Abyssobacteria bacterium (strain SURF_5)</name>
    <dbReference type="NCBI Taxonomy" id="2093360"/>
    <lineage>
        <taxon>Bacteria</taxon>
        <taxon>Pseudomonadati</taxon>
        <taxon>Candidatus Hydrogenedentota</taxon>
        <taxon>Candidatus Abyssobacteria</taxon>
    </lineage>
</organism>
<feature type="compositionally biased region" description="Basic and acidic residues" evidence="1">
    <location>
        <begin position="64"/>
        <end position="74"/>
    </location>
</feature>
<evidence type="ECO:0000313" key="3">
    <source>
        <dbReference type="Proteomes" id="UP000265882"/>
    </source>
</evidence>